<protein>
    <submittedName>
        <fullName evidence="1">Uncharacterized protein</fullName>
    </submittedName>
</protein>
<gene>
    <name evidence="1" type="ORF">EAJ03_02635</name>
</gene>
<organism evidence="1 2">
    <name type="scientific">Bacteroides eggerthii</name>
    <dbReference type="NCBI Taxonomy" id="28111"/>
    <lineage>
        <taxon>Bacteria</taxon>
        <taxon>Pseudomonadati</taxon>
        <taxon>Bacteroidota</taxon>
        <taxon>Bacteroidia</taxon>
        <taxon>Bacteroidales</taxon>
        <taxon>Bacteroidaceae</taxon>
        <taxon>Bacteroides</taxon>
    </lineage>
</organism>
<comment type="caution">
    <text evidence="1">The sequence shown here is derived from an EMBL/GenBank/DDBJ whole genome shotgun (WGS) entry which is preliminary data.</text>
</comment>
<proteinExistence type="predicted"/>
<sequence>MEKKMNLIKCVFLSCDSNDCIADDKSTNRTMVSCGNAKRIGNLAMFPVECDCPEKKGGAE</sequence>
<evidence type="ECO:0000313" key="2">
    <source>
        <dbReference type="Proteomes" id="UP000291917"/>
    </source>
</evidence>
<evidence type="ECO:0000313" key="1">
    <source>
        <dbReference type="EMBL" id="RYT77460.1"/>
    </source>
</evidence>
<dbReference type="AlphaFoldDB" id="A0A4Q5H992"/>
<dbReference type="Proteomes" id="UP000291917">
    <property type="component" value="Unassembled WGS sequence"/>
</dbReference>
<dbReference type="EMBL" id="RCXL01000003">
    <property type="protein sequence ID" value="RYT77460.1"/>
    <property type="molecule type" value="Genomic_DNA"/>
</dbReference>
<accession>A0A4Q5H992</accession>
<name>A0A4Q5H992_9BACE</name>
<reference evidence="1 2" key="1">
    <citation type="journal article" date="2019" name="Science, e1252229">
        <title>Invertible promoters mediate bacterial phase variation, antibiotic resistance, and host adaptation in the gut.</title>
        <authorList>
            <person name="Jiang X."/>
            <person name="Hall A.B."/>
            <person name="Arthur T.D."/>
            <person name="Plichta D.R."/>
            <person name="Covington C.T."/>
            <person name="Poyet M."/>
            <person name="Crothers J."/>
            <person name="Moses P.L."/>
            <person name="Tolonen A.C."/>
            <person name="Vlamakis H."/>
            <person name="Alm E.J."/>
            <person name="Xavier R.J."/>
        </authorList>
    </citation>
    <scope>NUCLEOTIDE SEQUENCE [LARGE SCALE GENOMIC DNA]</scope>
    <source>
        <strain evidence="2">bj_0095</strain>
    </source>
</reference>